<dbReference type="AlphaFoldDB" id="A0A0N0BE95"/>
<dbReference type="Proteomes" id="UP000053105">
    <property type="component" value="Unassembled WGS sequence"/>
</dbReference>
<name>A0A0N0BE95_9HYME</name>
<sequence>MDRCVLCEKGKKKKKKKKREKYVYRKIVGLEIFRGAIYYIKDTDDINAVRCSKIYDRGCSKVSSTGVYTLGVGHFRRWVT</sequence>
<evidence type="ECO:0000313" key="1">
    <source>
        <dbReference type="EMBL" id="KOX71322.1"/>
    </source>
</evidence>
<reference evidence="1 2" key="1">
    <citation type="submission" date="2015-07" db="EMBL/GenBank/DDBJ databases">
        <title>The genome of Melipona quadrifasciata.</title>
        <authorList>
            <person name="Pan H."/>
            <person name="Kapheim K."/>
        </authorList>
    </citation>
    <scope>NUCLEOTIDE SEQUENCE [LARGE SCALE GENOMIC DNA]</scope>
    <source>
        <strain evidence="1">0111107301</strain>
        <tissue evidence="1">Whole body</tissue>
    </source>
</reference>
<protein>
    <submittedName>
        <fullName evidence="1">Uncharacterized protein</fullName>
    </submittedName>
</protein>
<evidence type="ECO:0000313" key="2">
    <source>
        <dbReference type="Proteomes" id="UP000053105"/>
    </source>
</evidence>
<proteinExistence type="predicted"/>
<gene>
    <name evidence="1" type="ORF">WN51_01595</name>
</gene>
<accession>A0A0N0BE95</accession>
<dbReference type="EMBL" id="KQ435840">
    <property type="protein sequence ID" value="KOX71322.1"/>
    <property type="molecule type" value="Genomic_DNA"/>
</dbReference>
<organism evidence="1 2">
    <name type="scientific">Melipona quadrifasciata</name>
    <dbReference type="NCBI Taxonomy" id="166423"/>
    <lineage>
        <taxon>Eukaryota</taxon>
        <taxon>Metazoa</taxon>
        <taxon>Ecdysozoa</taxon>
        <taxon>Arthropoda</taxon>
        <taxon>Hexapoda</taxon>
        <taxon>Insecta</taxon>
        <taxon>Pterygota</taxon>
        <taxon>Neoptera</taxon>
        <taxon>Endopterygota</taxon>
        <taxon>Hymenoptera</taxon>
        <taxon>Apocrita</taxon>
        <taxon>Aculeata</taxon>
        <taxon>Apoidea</taxon>
        <taxon>Anthophila</taxon>
        <taxon>Apidae</taxon>
        <taxon>Melipona</taxon>
    </lineage>
</organism>
<keyword evidence="2" id="KW-1185">Reference proteome</keyword>